<name>A0A1H2F6W0_9PROT</name>
<keyword evidence="1" id="KW-0472">Membrane</keyword>
<sequence length="114" mass="11876">MPENQKPRSADVLVNTAIETPGVMDQLKAHPEETLKKLAEQSTQQVPAYVPDTWIYRMVVGSLGFVCIAVVVGSIGLAFVSDSSEAKIPDILTALGSAAIGALAGILAPSPSSK</sequence>
<keyword evidence="1" id="KW-0812">Transmembrane</keyword>
<evidence type="ECO:0000313" key="2">
    <source>
        <dbReference type="EMBL" id="SDU02728.1"/>
    </source>
</evidence>
<evidence type="ECO:0000256" key="1">
    <source>
        <dbReference type="SAM" id="Phobius"/>
    </source>
</evidence>
<evidence type="ECO:0000313" key="3">
    <source>
        <dbReference type="Proteomes" id="UP000182882"/>
    </source>
</evidence>
<accession>A0A1H2F6W0</accession>
<feature type="transmembrane region" description="Helical" evidence="1">
    <location>
        <begin position="91"/>
        <end position="108"/>
    </location>
</feature>
<dbReference type="RefSeq" id="WP_062558128.1">
    <property type="nucleotide sequence ID" value="NZ_CP013341.1"/>
</dbReference>
<dbReference type="KEGG" id="nur:ATY38_03785"/>
<protein>
    <submittedName>
        <fullName evidence="2">Uncharacterized protein</fullName>
    </submittedName>
</protein>
<proteinExistence type="predicted"/>
<gene>
    <name evidence="2" type="ORF">SAMN05216406_11812</name>
</gene>
<feature type="transmembrane region" description="Helical" evidence="1">
    <location>
        <begin position="54"/>
        <end position="79"/>
    </location>
</feature>
<dbReference type="AlphaFoldDB" id="A0A1H2F6W0"/>
<reference evidence="3" key="1">
    <citation type="submission" date="2016-10" db="EMBL/GenBank/DDBJ databases">
        <authorList>
            <person name="Varghese N."/>
            <person name="Submissions S."/>
        </authorList>
    </citation>
    <scope>NUCLEOTIDE SEQUENCE [LARGE SCALE GENOMIC DNA]</scope>
    <source>
        <strain evidence="3">Nm10</strain>
    </source>
</reference>
<keyword evidence="3" id="KW-1185">Reference proteome</keyword>
<dbReference type="Proteomes" id="UP000182882">
    <property type="component" value="Unassembled WGS sequence"/>
</dbReference>
<dbReference type="EMBL" id="FNLN01000018">
    <property type="protein sequence ID" value="SDU02728.1"/>
    <property type="molecule type" value="Genomic_DNA"/>
</dbReference>
<organism evidence="2 3">
    <name type="scientific">Nitrosomonas ureae</name>
    <dbReference type="NCBI Taxonomy" id="44577"/>
    <lineage>
        <taxon>Bacteria</taxon>
        <taxon>Pseudomonadati</taxon>
        <taxon>Pseudomonadota</taxon>
        <taxon>Betaproteobacteria</taxon>
        <taxon>Nitrosomonadales</taxon>
        <taxon>Nitrosomonadaceae</taxon>
        <taxon>Nitrosomonas</taxon>
    </lineage>
</organism>
<keyword evidence="1" id="KW-1133">Transmembrane helix</keyword>